<gene>
    <name evidence="1" type="ORF">LRS13_07325</name>
</gene>
<name>A0ABY5PKV1_9ACTN</name>
<evidence type="ECO:0000313" key="1">
    <source>
        <dbReference type="EMBL" id="UUY05324.1"/>
    </source>
</evidence>
<dbReference type="Proteomes" id="UP001058860">
    <property type="component" value="Chromosome"/>
</dbReference>
<accession>A0ABY5PKV1</accession>
<proteinExistence type="predicted"/>
<evidence type="ECO:0008006" key="3">
    <source>
        <dbReference type="Google" id="ProtNLM"/>
    </source>
</evidence>
<dbReference type="RefSeq" id="WP_353865783.1">
    <property type="nucleotide sequence ID" value="NZ_CP088295.1"/>
</dbReference>
<keyword evidence="2" id="KW-1185">Reference proteome</keyword>
<dbReference type="EMBL" id="CP088295">
    <property type="protein sequence ID" value="UUY05324.1"/>
    <property type="molecule type" value="Genomic_DNA"/>
</dbReference>
<reference evidence="2" key="1">
    <citation type="submission" date="2021-11" db="EMBL/GenBank/DDBJ databases">
        <title>Cultivation dependent microbiological survey of springs from the worlds oldest radium mine currently devoted to the extraction of radon-saturated water.</title>
        <authorList>
            <person name="Kapinusova G."/>
            <person name="Smrhova T."/>
            <person name="Strejcek M."/>
            <person name="Suman J."/>
            <person name="Jani K."/>
            <person name="Pajer P."/>
            <person name="Uhlik O."/>
        </authorList>
    </citation>
    <scope>NUCLEOTIDE SEQUENCE [LARGE SCALE GENOMIC DNA]</scope>
    <source>
        <strain evidence="2">J379</strain>
    </source>
</reference>
<organism evidence="1 2">
    <name type="scientific">Svornostia abyssi</name>
    <dbReference type="NCBI Taxonomy" id="2898438"/>
    <lineage>
        <taxon>Bacteria</taxon>
        <taxon>Bacillati</taxon>
        <taxon>Actinomycetota</taxon>
        <taxon>Thermoleophilia</taxon>
        <taxon>Solirubrobacterales</taxon>
        <taxon>Baekduiaceae</taxon>
        <taxon>Svornostia</taxon>
    </lineage>
</organism>
<sequence>MRKGFLQLTLSCPKAVGARGCRGSLRATAGNKRGARMSYRIAAGAKDGIAVAVPAGGKTFQLVSVERGRFGEKTTIRTLKR</sequence>
<protein>
    <recommendedName>
        <fullName evidence="3">Ribosomal protein L2</fullName>
    </recommendedName>
</protein>
<evidence type="ECO:0000313" key="2">
    <source>
        <dbReference type="Proteomes" id="UP001058860"/>
    </source>
</evidence>